<evidence type="ECO:0000313" key="4">
    <source>
        <dbReference type="EMBL" id="OTG32713.1"/>
    </source>
</evidence>
<dbReference type="PANTHER" id="PTHR31307:SF55">
    <property type="entry name" value="MADF DOMAIN, MYB-LIKE DOMAIN PROTEIN-RELATED"/>
    <property type="match status" value="1"/>
</dbReference>
<feature type="compositionally biased region" description="Low complexity" evidence="1">
    <location>
        <begin position="284"/>
        <end position="296"/>
    </location>
</feature>
<dbReference type="EMBL" id="MNCJ02000318">
    <property type="protein sequence ID" value="KAF5816302.1"/>
    <property type="molecule type" value="Genomic_DNA"/>
</dbReference>
<name>A0A251VBW6_HELAN</name>
<evidence type="ECO:0000259" key="2">
    <source>
        <dbReference type="PROSITE" id="PS50090"/>
    </source>
</evidence>
<accession>A0A251VBW6</accession>
<dbReference type="PROSITE" id="PS50090">
    <property type="entry name" value="MYB_LIKE"/>
    <property type="match status" value="1"/>
</dbReference>
<dbReference type="SMART" id="SM00595">
    <property type="entry name" value="MADF"/>
    <property type="match status" value="1"/>
</dbReference>
<dbReference type="Gramene" id="mRNA:HanXRQr2_Chr03g0132841">
    <property type="protein sequence ID" value="CDS:HanXRQr2_Chr03g0132841.1"/>
    <property type="gene ID" value="HanXRQr2_Chr03g0132841"/>
</dbReference>
<dbReference type="OrthoDB" id="1901794at2759"/>
<dbReference type="EMBL" id="CM007892">
    <property type="protein sequence ID" value="OTG32713.1"/>
    <property type="molecule type" value="Genomic_DNA"/>
</dbReference>
<dbReference type="Pfam" id="PF13837">
    <property type="entry name" value="Myb_DNA-bind_4"/>
    <property type="match status" value="1"/>
</dbReference>
<proteinExistence type="predicted"/>
<organism evidence="4 5">
    <name type="scientific">Helianthus annuus</name>
    <name type="common">Common sunflower</name>
    <dbReference type="NCBI Taxonomy" id="4232"/>
    <lineage>
        <taxon>Eukaryota</taxon>
        <taxon>Viridiplantae</taxon>
        <taxon>Streptophyta</taxon>
        <taxon>Embryophyta</taxon>
        <taxon>Tracheophyta</taxon>
        <taxon>Spermatophyta</taxon>
        <taxon>Magnoliopsida</taxon>
        <taxon>eudicotyledons</taxon>
        <taxon>Gunneridae</taxon>
        <taxon>Pentapetalae</taxon>
        <taxon>asterids</taxon>
        <taxon>campanulids</taxon>
        <taxon>Asterales</taxon>
        <taxon>Asteraceae</taxon>
        <taxon>Asteroideae</taxon>
        <taxon>Heliantheae alliance</taxon>
        <taxon>Heliantheae</taxon>
        <taxon>Helianthus</taxon>
    </lineage>
</organism>
<dbReference type="InterPro" id="IPR044822">
    <property type="entry name" value="Myb_DNA-bind_4"/>
</dbReference>
<dbReference type="PANTHER" id="PTHR31307">
    <property type="entry name" value="TRIHELIX TRANSCRIPTION FACTOR ASIL2"/>
    <property type="match status" value="1"/>
</dbReference>
<feature type="region of interest" description="Disordered" evidence="1">
    <location>
        <begin position="208"/>
        <end position="307"/>
    </location>
</feature>
<evidence type="ECO:0000313" key="3">
    <source>
        <dbReference type="EMBL" id="KAF5816302.1"/>
    </source>
</evidence>
<feature type="compositionally biased region" description="Low complexity" evidence="1">
    <location>
        <begin position="163"/>
        <end position="176"/>
    </location>
</feature>
<dbReference type="Gene3D" id="1.10.10.60">
    <property type="entry name" value="Homeodomain-like"/>
    <property type="match status" value="1"/>
</dbReference>
<dbReference type="OMA" id="WTNDEAQ"/>
<reference evidence="4" key="2">
    <citation type="submission" date="2017-02" db="EMBL/GenBank/DDBJ databases">
        <title>Sunflower complete genome.</title>
        <authorList>
            <person name="Langlade N."/>
            <person name="Munos S."/>
        </authorList>
    </citation>
    <scope>NUCLEOTIDE SEQUENCE [LARGE SCALE GENOMIC DNA]</scope>
    <source>
        <tissue evidence="4">Leaves</tissue>
    </source>
</reference>
<feature type="region of interest" description="Disordered" evidence="1">
    <location>
        <begin position="142"/>
        <end position="177"/>
    </location>
</feature>
<reference evidence="3 5" key="1">
    <citation type="journal article" date="2017" name="Nature">
        <title>The sunflower genome provides insights into oil metabolism, flowering and Asterid evolution.</title>
        <authorList>
            <person name="Badouin H."/>
            <person name="Gouzy J."/>
            <person name="Grassa C.J."/>
            <person name="Murat F."/>
            <person name="Staton S.E."/>
            <person name="Cottret L."/>
            <person name="Lelandais-Briere C."/>
            <person name="Owens G.L."/>
            <person name="Carrere S."/>
            <person name="Mayjonade B."/>
            <person name="Legrand L."/>
            <person name="Gill N."/>
            <person name="Kane N.C."/>
            <person name="Bowers J.E."/>
            <person name="Hubner S."/>
            <person name="Bellec A."/>
            <person name="Berard A."/>
            <person name="Berges H."/>
            <person name="Blanchet N."/>
            <person name="Boniface M.C."/>
            <person name="Brunel D."/>
            <person name="Catrice O."/>
            <person name="Chaidir N."/>
            <person name="Claudel C."/>
            <person name="Donnadieu C."/>
            <person name="Faraut T."/>
            <person name="Fievet G."/>
            <person name="Helmstetter N."/>
            <person name="King M."/>
            <person name="Knapp S.J."/>
            <person name="Lai Z."/>
            <person name="Le Paslier M.C."/>
            <person name="Lippi Y."/>
            <person name="Lorenzon L."/>
            <person name="Mandel J.R."/>
            <person name="Marage G."/>
            <person name="Marchand G."/>
            <person name="Marquand E."/>
            <person name="Bret-Mestries E."/>
            <person name="Morien E."/>
            <person name="Nambeesan S."/>
            <person name="Nguyen T."/>
            <person name="Pegot-Espagnet P."/>
            <person name="Pouilly N."/>
            <person name="Raftis F."/>
            <person name="Sallet E."/>
            <person name="Schiex T."/>
            <person name="Thomas J."/>
            <person name="Vandecasteele C."/>
            <person name="Vares D."/>
            <person name="Vear F."/>
            <person name="Vautrin S."/>
            <person name="Crespi M."/>
            <person name="Mangin B."/>
            <person name="Burke J.M."/>
            <person name="Salse J."/>
            <person name="Munos S."/>
            <person name="Vincourt P."/>
            <person name="Rieseberg L.H."/>
            <person name="Langlade N.B."/>
        </authorList>
    </citation>
    <scope>NUCLEOTIDE SEQUENCE [LARGE SCALE GENOMIC DNA]</scope>
    <source>
        <strain evidence="5">cv. SF193</strain>
        <tissue evidence="3">Leaves</tissue>
    </source>
</reference>
<evidence type="ECO:0000313" key="5">
    <source>
        <dbReference type="Proteomes" id="UP000215914"/>
    </source>
</evidence>
<gene>
    <name evidence="4" type="ORF">HannXRQ_Chr03g0089721</name>
    <name evidence="3" type="ORF">HanXRQr2_Chr03g0132841</name>
</gene>
<dbReference type="STRING" id="4232.A0A251VBW6"/>
<evidence type="ECO:0000256" key="1">
    <source>
        <dbReference type="SAM" id="MobiDB-lite"/>
    </source>
</evidence>
<dbReference type="InterPro" id="IPR044823">
    <property type="entry name" value="ASIL1/2-like"/>
</dbReference>
<feature type="domain" description="Myb-like" evidence="2">
    <location>
        <begin position="17"/>
        <end position="77"/>
    </location>
</feature>
<keyword evidence="5" id="KW-1185">Reference proteome</keyword>
<dbReference type="InParanoid" id="A0A251VBW6"/>
<feature type="compositionally biased region" description="Acidic residues" evidence="1">
    <location>
        <begin position="255"/>
        <end position="264"/>
    </location>
</feature>
<dbReference type="Proteomes" id="UP000215914">
    <property type="component" value="Chromosome 3"/>
</dbReference>
<dbReference type="AlphaFoldDB" id="A0A251VBW6"/>
<protein>
    <submittedName>
        <fullName evidence="4">Putative MADF domain, Myb-like domain protein</fullName>
    </submittedName>
    <submittedName>
        <fullName evidence="3">Transcription factor MYB family</fullName>
    </submittedName>
</protein>
<dbReference type="InterPro" id="IPR001005">
    <property type="entry name" value="SANT/Myb"/>
</dbReference>
<sequence length="380" mass="42890">MSSTGQKTVRKFPPPCWTRDEALVLIEAYRERWHALHRAFLRTPDWDAVAETVTSSCPDVTPPKTSAQCRHKMEKLRQRHRAEKQRASAFPGERFFSTWFYYEAMEAMENGPGSSSEPGNNPDPGQGIQVKPLAVQKFATLAPISTKQRTKPNPNPNFNSGTSNRYNSYPNYNSNNVDDYAQRSVSEAPIEEPLISSAYRGRETLIREAKNHKKPSIGGGVRSKSANTPIPPHEESGRPGLRPRKFSKVVHDHDDGDDDDDDDEMWVKVPRSTNVLRGKWRNENNSSSNGKNVNGKNGKKGKRKDGGVAEVVSSIRLLGEGFMKVEKMKMDMAREIEEMRMETEMKRNELMIESQKQIVDAFVQGLVKSRKVKAATMVNL</sequence>
<reference evidence="3" key="3">
    <citation type="submission" date="2020-06" db="EMBL/GenBank/DDBJ databases">
        <title>Helianthus annuus Genome sequencing and assembly Release 2.</title>
        <authorList>
            <person name="Gouzy J."/>
            <person name="Langlade N."/>
            <person name="Munos S."/>
        </authorList>
    </citation>
    <scope>NUCLEOTIDE SEQUENCE</scope>
    <source>
        <tissue evidence="3">Leaves</tissue>
    </source>
</reference>